<dbReference type="InterPro" id="IPR000719">
    <property type="entry name" value="Prot_kinase_dom"/>
</dbReference>
<dbReference type="AlphaFoldDB" id="A0A5C8ZYU3"/>
<dbReference type="GO" id="GO:0004672">
    <property type="term" value="F:protein kinase activity"/>
    <property type="evidence" value="ECO:0007669"/>
    <property type="project" value="InterPro"/>
</dbReference>
<proteinExistence type="predicted"/>
<feature type="domain" description="Protein kinase" evidence="1">
    <location>
        <begin position="1"/>
        <end position="251"/>
    </location>
</feature>
<accession>A0A5C8ZYU3</accession>
<evidence type="ECO:0000259" key="1">
    <source>
        <dbReference type="PROSITE" id="PS50011"/>
    </source>
</evidence>
<dbReference type="EMBL" id="VRZA01000003">
    <property type="protein sequence ID" value="TXS93656.1"/>
    <property type="molecule type" value="Genomic_DNA"/>
</dbReference>
<protein>
    <recommendedName>
        <fullName evidence="1">Protein kinase domain-containing protein</fullName>
    </recommendedName>
</protein>
<organism evidence="2 3">
    <name type="scientific">Parahaliea maris</name>
    <dbReference type="NCBI Taxonomy" id="2716870"/>
    <lineage>
        <taxon>Bacteria</taxon>
        <taxon>Pseudomonadati</taxon>
        <taxon>Pseudomonadota</taxon>
        <taxon>Gammaproteobacteria</taxon>
        <taxon>Cellvibrionales</taxon>
        <taxon>Halieaceae</taxon>
        <taxon>Parahaliea</taxon>
    </lineage>
</organism>
<evidence type="ECO:0000313" key="3">
    <source>
        <dbReference type="Proteomes" id="UP000321039"/>
    </source>
</evidence>
<dbReference type="Gene3D" id="1.10.510.10">
    <property type="entry name" value="Transferase(Phosphotransferase) domain 1"/>
    <property type="match status" value="1"/>
</dbReference>
<sequence>MSVTTTQDNDYHAVALQLCSDQVPEGWELVVSSPFTRVARNAERGESYQEFLPRSPIGRLQDLLRGSRGTRARRHSNALNHAGFTAPTSLAWGRLPQGREYLFTSAMAGDSITHWLRHGLTGRDPATLLLRRNLLRELGTCIGRLHASGFIHGDLQPHNVLATYKGGQFRFALLDNEGNLRRQPPPGKLLLKNLMQLNMLLPEDLTRSDRWRFFLSWRRQHPELGHSEARILAMEAYQRAIRALQETGKAP</sequence>
<evidence type="ECO:0000313" key="2">
    <source>
        <dbReference type="EMBL" id="TXS93656.1"/>
    </source>
</evidence>
<keyword evidence="3" id="KW-1185">Reference proteome</keyword>
<dbReference type="Pfam" id="PF06293">
    <property type="entry name" value="Kdo"/>
    <property type="match status" value="1"/>
</dbReference>
<dbReference type="SUPFAM" id="SSF56112">
    <property type="entry name" value="Protein kinase-like (PK-like)"/>
    <property type="match status" value="1"/>
</dbReference>
<dbReference type="PROSITE" id="PS50011">
    <property type="entry name" value="PROTEIN_KINASE_DOM"/>
    <property type="match status" value="1"/>
</dbReference>
<dbReference type="Proteomes" id="UP000321039">
    <property type="component" value="Unassembled WGS sequence"/>
</dbReference>
<reference evidence="2 3" key="1">
    <citation type="submission" date="2019-08" db="EMBL/GenBank/DDBJ databases">
        <title>Parahaliea maris sp. nov., isolated from the surface seawater.</title>
        <authorList>
            <person name="Liu Y."/>
        </authorList>
    </citation>
    <scope>NUCLEOTIDE SEQUENCE [LARGE SCALE GENOMIC DNA]</scope>
    <source>
        <strain evidence="2 3">HSLHS9</strain>
    </source>
</reference>
<dbReference type="InterPro" id="IPR011009">
    <property type="entry name" value="Kinase-like_dom_sf"/>
</dbReference>
<name>A0A5C8ZYU3_9GAMM</name>
<comment type="caution">
    <text evidence="2">The sequence shown here is derived from an EMBL/GenBank/DDBJ whole genome shotgun (WGS) entry which is preliminary data.</text>
</comment>
<gene>
    <name evidence="2" type="ORF">FV139_08415</name>
</gene>
<dbReference type="GO" id="GO:0005524">
    <property type="term" value="F:ATP binding"/>
    <property type="evidence" value="ECO:0007669"/>
    <property type="project" value="InterPro"/>
</dbReference>